<protein>
    <submittedName>
        <fullName evidence="2">Uncharacterized protein</fullName>
    </submittedName>
</protein>
<gene>
    <name evidence="2" type="ORF">BSAL_17035</name>
</gene>
<keyword evidence="3" id="KW-1185">Reference proteome</keyword>
<evidence type="ECO:0000313" key="2">
    <source>
        <dbReference type="EMBL" id="CUG88737.1"/>
    </source>
</evidence>
<proteinExistence type="predicted"/>
<feature type="compositionally biased region" description="Basic and acidic residues" evidence="1">
    <location>
        <begin position="481"/>
        <end position="495"/>
    </location>
</feature>
<dbReference type="AlphaFoldDB" id="A0A0S4JIA7"/>
<feature type="compositionally biased region" description="Acidic residues" evidence="1">
    <location>
        <begin position="625"/>
        <end position="635"/>
    </location>
</feature>
<reference evidence="3" key="1">
    <citation type="submission" date="2015-09" db="EMBL/GenBank/DDBJ databases">
        <authorList>
            <consortium name="Pathogen Informatics"/>
        </authorList>
    </citation>
    <scope>NUCLEOTIDE SEQUENCE [LARGE SCALE GENOMIC DNA]</scope>
    <source>
        <strain evidence="3">Lake Konstanz</strain>
    </source>
</reference>
<organism evidence="2 3">
    <name type="scientific">Bodo saltans</name>
    <name type="common">Flagellated protozoan</name>
    <dbReference type="NCBI Taxonomy" id="75058"/>
    <lineage>
        <taxon>Eukaryota</taxon>
        <taxon>Discoba</taxon>
        <taxon>Euglenozoa</taxon>
        <taxon>Kinetoplastea</taxon>
        <taxon>Metakinetoplastina</taxon>
        <taxon>Eubodonida</taxon>
        <taxon>Bodonidae</taxon>
        <taxon>Bodo</taxon>
    </lineage>
</organism>
<feature type="region of interest" description="Disordered" evidence="1">
    <location>
        <begin position="456"/>
        <end position="500"/>
    </location>
</feature>
<accession>A0A0S4JIA7</accession>
<feature type="compositionally biased region" description="Polar residues" evidence="1">
    <location>
        <begin position="652"/>
        <end position="661"/>
    </location>
</feature>
<feature type="region of interest" description="Disordered" evidence="1">
    <location>
        <begin position="623"/>
        <end position="694"/>
    </location>
</feature>
<feature type="region of interest" description="Disordered" evidence="1">
    <location>
        <begin position="562"/>
        <end position="605"/>
    </location>
</feature>
<dbReference type="EMBL" id="CYKH01001670">
    <property type="protein sequence ID" value="CUG88737.1"/>
    <property type="molecule type" value="Genomic_DNA"/>
</dbReference>
<feature type="compositionally biased region" description="Basic residues" evidence="1">
    <location>
        <begin position="577"/>
        <end position="592"/>
    </location>
</feature>
<evidence type="ECO:0000256" key="1">
    <source>
        <dbReference type="SAM" id="MobiDB-lite"/>
    </source>
</evidence>
<dbReference type="Proteomes" id="UP000051952">
    <property type="component" value="Unassembled WGS sequence"/>
</dbReference>
<feature type="region of interest" description="Disordered" evidence="1">
    <location>
        <begin position="85"/>
        <end position="107"/>
    </location>
</feature>
<name>A0A0S4JIA7_BODSA</name>
<sequence length="717" mass="79407">MQINIAFASIFQIPNGLPSALDDDNSHHNFDQHIEPRDTFATASHYRGTTVIPFFPNRTSFEDLYSGLEYRLNKYSQVHANKSTAQCRQRAQPHASTEGHAGGTIIENCRDDKAPETLSSSVAPPPLDPLFDTHCPHCKGAATGDHLYHQITPDDKTTKQLPIHENDVNLEATEYDATSEAVASVSMFPVISVISVRRRLALSADIPDERLLRDTYQQAVKRGEKDLCRTPYSSKSDFLVMPRDAQSILSDEVMHFNVFFQSHMFDARQPSSSSSLLEEQGYSVNRNDCPIITANGMTHRSAKFGVDHCPQFLSDPKPVEVVVRVASTKPSLRFRFPDIYTVRDLMIRLEQTCGGRVGRIVDTDTGAAILPCEVLGHVVWKLRSRMAAEWFPFPSLVSLLPRNNSDANGDVTQPNSTQLLTLEFLHDESFADDGVDLSGDTELGLHEYGLQPRSAVEFGGQATARKRPRDDSSVAVSHQQWDLHHGNDNDEHNDSDSDDQNEIIYMDDEDNFIDGSSIGGDDTITVKSSVENAGESSGVKVVDDLGSNASTYRLFAHSSTTGRAGVGAVGSPNNRSTSRKLATHSSQHRRHKIDYETGASDEGDDASIRLSEFGGHESAAVRDLLDDDEDEDEGEDHGTLDNNGEEPPRGRMNSQRHQWMTSAAPLHRRDEQYLGSEDEEGDDEHSGSFVTMTQPIEYAKIHMSSLGDDDEDIDDDM</sequence>
<evidence type="ECO:0000313" key="3">
    <source>
        <dbReference type="Proteomes" id="UP000051952"/>
    </source>
</evidence>
<dbReference type="VEuPathDB" id="TriTrypDB:BSAL_17035"/>